<accession>A0A3E2VUQ7</accession>
<dbReference type="InterPro" id="IPR048813">
    <property type="entry name" value="GP7-like"/>
</dbReference>
<proteinExistence type="predicted"/>
<gene>
    <name evidence="1" type="ORF">DXA38_14365</name>
</gene>
<organism evidence="1 2">
    <name type="scientific">Clostridium innocuum</name>
    <dbReference type="NCBI Taxonomy" id="1522"/>
    <lineage>
        <taxon>Bacteria</taxon>
        <taxon>Bacillati</taxon>
        <taxon>Bacillota</taxon>
        <taxon>Clostridia</taxon>
        <taxon>Eubacteriales</taxon>
        <taxon>Clostridiaceae</taxon>
        <taxon>Clostridium</taxon>
    </lineage>
</organism>
<name>A0A3E2VUQ7_CLOIN</name>
<evidence type="ECO:0000313" key="2">
    <source>
        <dbReference type="Proteomes" id="UP000260025"/>
    </source>
</evidence>
<evidence type="ECO:0000313" key="1">
    <source>
        <dbReference type="EMBL" id="RGC14159.1"/>
    </source>
</evidence>
<dbReference type="NCBIfam" id="NF045672">
    <property type="entry name" value="MCP_gp7_epsi_15"/>
    <property type="match status" value="1"/>
</dbReference>
<dbReference type="OrthoDB" id="3514784at2"/>
<dbReference type="Proteomes" id="UP000260025">
    <property type="component" value="Unassembled WGS sequence"/>
</dbReference>
<dbReference type="EMBL" id="QVEV01000023">
    <property type="protein sequence ID" value="RGC14159.1"/>
    <property type="molecule type" value="Genomic_DNA"/>
</dbReference>
<comment type="caution">
    <text evidence="1">The sequence shown here is derived from an EMBL/GenBank/DDBJ whole genome shotgun (WGS) entry which is preliminary data.</text>
</comment>
<reference evidence="1 2" key="1">
    <citation type="submission" date="2018-08" db="EMBL/GenBank/DDBJ databases">
        <title>A genome reference for cultivated species of the human gut microbiota.</title>
        <authorList>
            <person name="Zou Y."/>
            <person name="Xue W."/>
            <person name="Luo G."/>
        </authorList>
    </citation>
    <scope>NUCLEOTIDE SEQUENCE [LARGE SCALE GENOMIC DNA]</scope>
    <source>
        <strain evidence="1 2">OF01-2LB</strain>
    </source>
</reference>
<dbReference type="RefSeq" id="WP_117443758.1">
    <property type="nucleotide sequence ID" value="NZ_JAJFEN010000022.1"/>
</dbReference>
<dbReference type="AlphaFoldDB" id="A0A3E2VUQ7"/>
<sequence>MPLTLAQAKVGMADKVDQMVVDEFRRDSFLLDKLIFDNAVSPGTGGSTMTYGYMQLLTPSTAEGRKLNEEYKPGEALKTKKNADIKIFGGSFQVDRVLEDTAAKSEIAFQLQQKTKAASNKFHYDFINADSTNEETDFDGLEKLVKGTSTEYIPTAAIDLSDETKIAANSKKFVFELDQWLGTLDGRPDMLLMNRRMKTIMSAVARELKYFTQTEDAFGRKVNNYDGIPMVDMGEYYDGLTTVPCVATDTSGETSIYAVKIGLDACHGISPKGEKLIKTYLPDMKAPGAVKTGEVEMLAGIVLKNSKKAGVFRKVKVSAPVSVVKLAKGSLGTAGDKTITGLEAGKTYRVQNASTVKYTAADGTLTEEAEKAALGEGITAIKGLTNGRIYLVEEV</sequence>
<protein>
    <submittedName>
        <fullName evidence="1">Phage capsid protein</fullName>
    </submittedName>
</protein>